<dbReference type="RefSeq" id="WP_110989277.1">
    <property type="nucleotide sequence ID" value="NZ_CAWNWM010000054.1"/>
</dbReference>
<dbReference type="AlphaFoldDB" id="A0A2W1J6E7"/>
<organism evidence="2 3">
    <name type="scientific">Acaryochloris thomasi RCC1774</name>
    <dbReference type="NCBI Taxonomy" id="1764569"/>
    <lineage>
        <taxon>Bacteria</taxon>
        <taxon>Bacillati</taxon>
        <taxon>Cyanobacteriota</taxon>
        <taxon>Cyanophyceae</taxon>
        <taxon>Acaryochloridales</taxon>
        <taxon>Acaryochloridaceae</taxon>
        <taxon>Acaryochloris</taxon>
        <taxon>Acaryochloris thomasi</taxon>
    </lineage>
</organism>
<sequence>MKPKELEQRLRQFQPSPTRHRHFTGLLYTDGILYIIEKLEIEWLVLAIATHQKGTSITASKELQQFQCWKFHNGSTPVLFCYRDRLNTSPEFGRQVRATAFPLPELELFVVEGCLMLPSEYEGS</sequence>
<dbReference type="OrthoDB" id="1255124at2"/>
<dbReference type="Proteomes" id="UP000248857">
    <property type="component" value="Unassembled WGS sequence"/>
</dbReference>
<evidence type="ECO:0000259" key="1">
    <source>
        <dbReference type="Pfam" id="PF21781"/>
    </source>
</evidence>
<comment type="caution">
    <text evidence="2">The sequence shown here is derived from an EMBL/GenBank/DDBJ whole genome shotgun (WGS) entry which is preliminary data.</text>
</comment>
<feature type="domain" description="DUF6876" evidence="1">
    <location>
        <begin position="5"/>
        <end position="121"/>
    </location>
</feature>
<dbReference type="InterPro" id="IPR049241">
    <property type="entry name" value="DUF6876"/>
</dbReference>
<dbReference type="Pfam" id="PF21781">
    <property type="entry name" value="DUF6876"/>
    <property type="match status" value="1"/>
</dbReference>
<keyword evidence="3" id="KW-1185">Reference proteome</keyword>
<reference evidence="2 3" key="1">
    <citation type="journal article" date="2018" name="Sci. Rep.">
        <title>A novel species of the marine cyanobacterium Acaryochloris with a unique pigment content and lifestyle.</title>
        <authorList>
            <person name="Partensky F."/>
            <person name="Six C."/>
            <person name="Ratin M."/>
            <person name="Garczarek L."/>
            <person name="Vaulot D."/>
            <person name="Probert I."/>
            <person name="Calteau A."/>
            <person name="Gourvil P."/>
            <person name="Marie D."/>
            <person name="Grebert T."/>
            <person name="Bouchier C."/>
            <person name="Le Panse S."/>
            <person name="Gachenot M."/>
            <person name="Rodriguez F."/>
            <person name="Garrido J.L."/>
        </authorList>
    </citation>
    <scope>NUCLEOTIDE SEQUENCE [LARGE SCALE GENOMIC DNA]</scope>
    <source>
        <strain evidence="2 3">RCC1774</strain>
    </source>
</reference>
<gene>
    <name evidence="2" type="ORF">C1752_17194</name>
</gene>
<protein>
    <recommendedName>
        <fullName evidence="1">DUF6876 domain-containing protein</fullName>
    </recommendedName>
</protein>
<accession>A0A2W1J6E7</accession>
<dbReference type="EMBL" id="PQWO01000054">
    <property type="protein sequence ID" value="PZD70179.1"/>
    <property type="molecule type" value="Genomic_DNA"/>
</dbReference>
<evidence type="ECO:0000313" key="3">
    <source>
        <dbReference type="Proteomes" id="UP000248857"/>
    </source>
</evidence>
<proteinExistence type="predicted"/>
<evidence type="ECO:0000313" key="2">
    <source>
        <dbReference type="EMBL" id="PZD70179.1"/>
    </source>
</evidence>
<name>A0A2W1J6E7_9CYAN</name>